<proteinExistence type="predicted"/>
<dbReference type="InterPro" id="IPR038269">
    <property type="entry name" value="SCAN_sf"/>
</dbReference>
<sequence>MVLYPYPQIPIPHTWDNILGVHVPGNQEAIQVEQNPDLEASRQRFRFFRYPEGAAPYEALSQLQALCLQWLRPEIHTKEQILELLVLEQFLTILPGEIRTWVKSHNPEKSEEVVAMVEDLAQMLEEEALPSEDSALPQEESTEEGQDCMSLLARCQVTPTFQDVAVDFTWEEWKQLDPAQQDLYRSVTLENYQNLVSLGKEKNSITFNCTTVYQSLNCDKGWKGFHPFHPLSQYTMFSWFCSLHSASILGGHSSSHGIPEVHYSFEHNSIPSSTYTTICSAIPQLKGSPSFSNFLPPQRVQL</sequence>
<evidence type="ECO:0000256" key="4">
    <source>
        <dbReference type="ARBA" id="ARBA00023242"/>
    </source>
</evidence>
<dbReference type="PROSITE" id="PS50804">
    <property type="entry name" value="SCAN_BOX"/>
    <property type="match status" value="1"/>
</dbReference>
<dbReference type="AlphaFoldDB" id="A0A5F8GUA0"/>
<dbReference type="SUPFAM" id="SSF109640">
    <property type="entry name" value="KRAB domain (Kruppel-associated box)"/>
    <property type="match status" value="1"/>
</dbReference>
<dbReference type="GO" id="GO:0003677">
    <property type="term" value="F:DNA binding"/>
    <property type="evidence" value="ECO:0007669"/>
    <property type="project" value="UniProtKB-KW"/>
</dbReference>
<dbReference type="GO" id="GO:0006355">
    <property type="term" value="P:regulation of DNA-templated transcription"/>
    <property type="evidence" value="ECO:0007669"/>
    <property type="project" value="InterPro"/>
</dbReference>
<keyword evidence="1" id="KW-0805">Transcription regulation</keyword>
<dbReference type="GeneTree" id="ENSGT00940000166496"/>
<keyword evidence="3" id="KW-0804">Transcription</keyword>
<organism evidence="7 8">
    <name type="scientific">Monodelphis domestica</name>
    <name type="common">Gray short-tailed opossum</name>
    <dbReference type="NCBI Taxonomy" id="13616"/>
    <lineage>
        <taxon>Eukaryota</taxon>
        <taxon>Metazoa</taxon>
        <taxon>Chordata</taxon>
        <taxon>Craniata</taxon>
        <taxon>Vertebrata</taxon>
        <taxon>Euteleostomi</taxon>
        <taxon>Mammalia</taxon>
        <taxon>Metatheria</taxon>
        <taxon>Didelphimorphia</taxon>
        <taxon>Didelphidae</taxon>
        <taxon>Monodelphis</taxon>
    </lineage>
</organism>
<dbReference type="PROSITE" id="PS50805">
    <property type="entry name" value="KRAB"/>
    <property type="match status" value="1"/>
</dbReference>
<reference evidence="7" key="3">
    <citation type="submission" date="2025-09" db="UniProtKB">
        <authorList>
            <consortium name="Ensembl"/>
        </authorList>
    </citation>
    <scope>IDENTIFICATION</scope>
</reference>
<protein>
    <recommendedName>
        <fullName evidence="9">SCAN box domain-containing protein</fullName>
    </recommendedName>
</protein>
<dbReference type="InterPro" id="IPR036051">
    <property type="entry name" value="KRAB_dom_sf"/>
</dbReference>
<dbReference type="InParanoid" id="A0A5F8GUA0"/>
<dbReference type="Ensembl" id="ENSMODT00000061629.1">
    <property type="protein sequence ID" value="ENSMODP00000051072.1"/>
    <property type="gene ID" value="ENSMODG00000042750.1"/>
</dbReference>
<dbReference type="Pfam" id="PF02023">
    <property type="entry name" value="SCAN"/>
    <property type="match status" value="1"/>
</dbReference>
<dbReference type="CDD" id="cd07936">
    <property type="entry name" value="SCAN"/>
    <property type="match status" value="1"/>
</dbReference>
<name>A0A5F8GUA0_MONDO</name>
<dbReference type="Bgee" id="ENSMODG00000042750">
    <property type="expression patterns" value="Expressed in spermatocyte and 17 other cell types or tissues"/>
</dbReference>
<evidence type="ECO:0008006" key="9">
    <source>
        <dbReference type="Google" id="ProtNLM"/>
    </source>
</evidence>
<dbReference type="InterPro" id="IPR003309">
    <property type="entry name" value="SCAN_dom"/>
</dbReference>
<dbReference type="SUPFAM" id="SSF47353">
    <property type="entry name" value="Retrovirus capsid dimerization domain-like"/>
    <property type="match status" value="1"/>
</dbReference>
<dbReference type="InterPro" id="IPR050916">
    <property type="entry name" value="SCAN-C2H2_zinc_finger"/>
</dbReference>
<dbReference type="PANTHER" id="PTHR45935:SF29">
    <property type="entry name" value="SCAN BOX DOMAIN-CONTAINING PROTEIN"/>
    <property type="match status" value="1"/>
</dbReference>
<evidence type="ECO:0000313" key="7">
    <source>
        <dbReference type="Ensembl" id="ENSMODP00000051072.1"/>
    </source>
</evidence>
<keyword evidence="2" id="KW-0238">DNA-binding</keyword>
<feature type="domain" description="KRAB" evidence="6">
    <location>
        <begin position="159"/>
        <end position="234"/>
    </location>
</feature>
<reference evidence="7 8" key="1">
    <citation type="journal article" date="2007" name="Nature">
        <title>Genome of the marsupial Monodelphis domestica reveals innovation in non-coding sequences.</title>
        <authorList>
            <person name="Mikkelsen T.S."/>
            <person name="Wakefield M.J."/>
            <person name="Aken B."/>
            <person name="Amemiya C.T."/>
            <person name="Chang J.L."/>
            <person name="Duke S."/>
            <person name="Garber M."/>
            <person name="Gentles A.J."/>
            <person name="Goodstadt L."/>
            <person name="Heger A."/>
            <person name="Jurka J."/>
            <person name="Kamal M."/>
            <person name="Mauceli E."/>
            <person name="Searle S.M."/>
            <person name="Sharpe T."/>
            <person name="Baker M.L."/>
            <person name="Batzer M.A."/>
            <person name="Benos P.V."/>
            <person name="Belov K."/>
            <person name="Clamp M."/>
            <person name="Cook A."/>
            <person name="Cuff J."/>
            <person name="Das R."/>
            <person name="Davidow L."/>
            <person name="Deakin J.E."/>
            <person name="Fazzari M.J."/>
            <person name="Glass J.L."/>
            <person name="Grabherr M."/>
            <person name="Greally J.M."/>
            <person name="Gu W."/>
            <person name="Hore T.A."/>
            <person name="Huttley G.A."/>
            <person name="Kleber M."/>
            <person name="Jirtle R.L."/>
            <person name="Koina E."/>
            <person name="Lee J.T."/>
            <person name="Mahony S."/>
            <person name="Marra M.A."/>
            <person name="Miller R.D."/>
            <person name="Nicholls R.D."/>
            <person name="Oda M."/>
            <person name="Papenfuss A.T."/>
            <person name="Parra Z.E."/>
            <person name="Pollock D.D."/>
            <person name="Ray D.A."/>
            <person name="Schein J.E."/>
            <person name="Speed T.P."/>
            <person name="Thompson K."/>
            <person name="VandeBerg J.L."/>
            <person name="Wade C.M."/>
            <person name="Walker J.A."/>
            <person name="Waters P.D."/>
            <person name="Webber C."/>
            <person name="Weidman J.R."/>
            <person name="Xie X."/>
            <person name="Zody M.C."/>
            <person name="Baldwin J."/>
            <person name="Abdouelleil A."/>
            <person name="Abdulkadir J."/>
            <person name="Abebe A."/>
            <person name="Abera B."/>
            <person name="Abreu J."/>
            <person name="Acer S.C."/>
            <person name="Aftuck L."/>
            <person name="Alexander A."/>
            <person name="An P."/>
            <person name="Anderson E."/>
            <person name="Anderson S."/>
            <person name="Arachi H."/>
            <person name="Azer M."/>
            <person name="Bachantsang P."/>
            <person name="Barry A."/>
            <person name="Bayul T."/>
            <person name="Berlin A."/>
            <person name="Bessette D."/>
            <person name="Bloom T."/>
            <person name="Bloom T."/>
            <person name="Boguslavskiy L."/>
            <person name="Bonnet C."/>
            <person name="Boukhgalter B."/>
            <person name="Bourzgui I."/>
            <person name="Brown A."/>
            <person name="Cahill P."/>
            <person name="Channer S."/>
            <person name="Cheshatsang Y."/>
            <person name="Chuda L."/>
            <person name="Citroen M."/>
            <person name="Collymore A."/>
            <person name="Cooke P."/>
            <person name="Costello M."/>
            <person name="D'Aco K."/>
            <person name="Daza R."/>
            <person name="De Haan G."/>
            <person name="DeGray S."/>
            <person name="DeMaso C."/>
            <person name="Dhargay N."/>
            <person name="Dooley K."/>
            <person name="Dooley E."/>
            <person name="Doricent M."/>
            <person name="Dorje P."/>
            <person name="Dorjee K."/>
            <person name="Dupes A."/>
            <person name="Elong R."/>
            <person name="Falk J."/>
            <person name="Farina A."/>
            <person name="Faro S."/>
            <person name="Ferguson D."/>
            <person name="Fisher S."/>
            <person name="Foley C.D."/>
            <person name="Franke A."/>
            <person name="Friedrich D."/>
            <person name="Gadbois L."/>
            <person name="Gearin G."/>
            <person name="Gearin C.R."/>
            <person name="Giannoukos G."/>
            <person name="Goode T."/>
            <person name="Graham J."/>
            <person name="Grandbois E."/>
            <person name="Grewal S."/>
            <person name="Gyaltsen K."/>
            <person name="Hafez N."/>
            <person name="Hagos B."/>
            <person name="Hall J."/>
            <person name="Henson C."/>
            <person name="Hollinger A."/>
            <person name="Honan T."/>
            <person name="Huard M.D."/>
            <person name="Hughes L."/>
            <person name="Hurhula B."/>
            <person name="Husby M.E."/>
            <person name="Kamat A."/>
            <person name="Kanga B."/>
            <person name="Kashin S."/>
            <person name="Khazanovich D."/>
            <person name="Kisner P."/>
            <person name="Lance K."/>
            <person name="Lara M."/>
            <person name="Lee W."/>
            <person name="Lennon N."/>
            <person name="Letendre F."/>
            <person name="LeVine R."/>
            <person name="Lipovsky A."/>
            <person name="Liu X."/>
            <person name="Liu J."/>
            <person name="Liu S."/>
            <person name="Lokyitsang T."/>
            <person name="Lokyitsang Y."/>
            <person name="Lubonja R."/>
            <person name="Lui A."/>
            <person name="MacDonald P."/>
            <person name="Magnisalis V."/>
            <person name="Maru K."/>
            <person name="Matthews C."/>
            <person name="McCusker W."/>
            <person name="McDonough S."/>
            <person name="Mehta T."/>
            <person name="Meldrim J."/>
            <person name="Meneus L."/>
            <person name="Mihai O."/>
            <person name="Mihalev A."/>
            <person name="Mihova T."/>
            <person name="Mittelman R."/>
            <person name="Mlenga V."/>
            <person name="Montmayeur A."/>
            <person name="Mulrain L."/>
            <person name="Navidi A."/>
            <person name="Naylor J."/>
            <person name="Negash T."/>
            <person name="Nguyen T."/>
            <person name="Nguyen N."/>
            <person name="Nicol R."/>
            <person name="Norbu C."/>
            <person name="Norbu N."/>
            <person name="Novod N."/>
            <person name="O'Neill B."/>
            <person name="Osman S."/>
            <person name="Markiewicz E."/>
            <person name="Oyono O.L."/>
            <person name="Patti C."/>
            <person name="Phunkhang P."/>
            <person name="Pierre F."/>
            <person name="Priest M."/>
            <person name="Raghuraman S."/>
            <person name="Rege F."/>
            <person name="Reyes R."/>
            <person name="Rise C."/>
            <person name="Rogov P."/>
            <person name="Ross K."/>
            <person name="Ryan E."/>
            <person name="Settipalli S."/>
            <person name="Shea T."/>
            <person name="Sherpa N."/>
            <person name="Shi L."/>
            <person name="Shih D."/>
            <person name="Sparrow T."/>
            <person name="Spaulding J."/>
            <person name="Stalker J."/>
            <person name="Stange-Thomann N."/>
            <person name="Stavropoulos S."/>
            <person name="Stone C."/>
            <person name="Strader C."/>
            <person name="Tesfaye S."/>
            <person name="Thomson T."/>
            <person name="Thoulutsang Y."/>
            <person name="Thoulutsang D."/>
            <person name="Topham K."/>
            <person name="Topping I."/>
            <person name="Tsamla T."/>
            <person name="Vassiliev H."/>
            <person name="Vo A."/>
            <person name="Wangchuk T."/>
            <person name="Wangdi T."/>
            <person name="Weiand M."/>
            <person name="Wilkinson J."/>
            <person name="Wilson A."/>
            <person name="Yadav S."/>
            <person name="Young G."/>
            <person name="Yu Q."/>
            <person name="Zembek L."/>
            <person name="Zhong D."/>
            <person name="Zimmer A."/>
            <person name="Zwirko Z."/>
            <person name="Jaffe D.B."/>
            <person name="Alvarez P."/>
            <person name="Brockman W."/>
            <person name="Butler J."/>
            <person name="Chin C."/>
            <person name="Gnerre S."/>
            <person name="MacCallum I."/>
            <person name="Graves J.A."/>
            <person name="Ponting C.P."/>
            <person name="Breen M."/>
            <person name="Samollow P.B."/>
            <person name="Lander E.S."/>
            <person name="Lindblad-Toh K."/>
        </authorList>
    </citation>
    <scope>NUCLEOTIDE SEQUENCE [LARGE SCALE GENOMIC DNA]</scope>
</reference>
<evidence type="ECO:0000313" key="8">
    <source>
        <dbReference type="Proteomes" id="UP000002280"/>
    </source>
</evidence>
<keyword evidence="4" id="KW-0539">Nucleus</keyword>
<dbReference type="FunFam" id="1.10.4020.10:FF:000001">
    <property type="entry name" value="zinc finger protein 263 isoform X1"/>
    <property type="match status" value="1"/>
</dbReference>
<evidence type="ECO:0000259" key="6">
    <source>
        <dbReference type="PROSITE" id="PS50805"/>
    </source>
</evidence>
<reference evidence="7" key="2">
    <citation type="submission" date="2025-08" db="UniProtKB">
        <authorList>
            <consortium name="Ensembl"/>
        </authorList>
    </citation>
    <scope>IDENTIFICATION</scope>
</reference>
<dbReference type="CDD" id="cd07765">
    <property type="entry name" value="KRAB_A-box"/>
    <property type="match status" value="1"/>
</dbReference>
<dbReference type="Proteomes" id="UP000002280">
    <property type="component" value="Chromosome 4"/>
</dbReference>
<dbReference type="SMART" id="SM00431">
    <property type="entry name" value="SCAN"/>
    <property type="match status" value="1"/>
</dbReference>
<evidence type="ECO:0000259" key="5">
    <source>
        <dbReference type="PROSITE" id="PS50804"/>
    </source>
</evidence>
<dbReference type="OMA" id="CAPLAEN"/>
<evidence type="ECO:0000256" key="1">
    <source>
        <dbReference type="ARBA" id="ARBA00023015"/>
    </source>
</evidence>
<dbReference type="Pfam" id="PF01352">
    <property type="entry name" value="KRAB"/>
    <property type="match status" value="1"/>
</dbReference>
<dbReference type="PANTHER" id="PTHR45935">
    <property type="entry name" value="PROTEIN ZBED8-RELATED"/>
    <property type="match status" value="1"/>
</dbReference>
<feature type="domain" description="SCAN box" evidence="5">
    <location>
        <begin position="42"/>
        <end position="124"/>
    </location>
</feature>
<dbReference type="Gene3D" id="6.10.140.140">
    <property type="match status" value="1"/>
</dbReference>
<evidence type="ECO:0000256" key="3">
    <source>
        <dbReference type="ARBA" id="ARBA00023163"/>
    </source>
</evidence>
<dbReference type="Gene3D" id="1.10.4020.10">
    <property type="entry name" value="DNA breaking-rejoining enzymes"/>
    <property type="match status" value="1"/>
</dbReference>
<dbReference type="InterPro" id="IPR001909">
    <property type="entry name" value="KRAB"/>
</dbReference>
<keyword evidence="8" id="KW-1185">Reference proteome</keyword>
<dbReference type="SMART" id="SM00349">
    <property type="entry name" value="KRAB"/>
    <property type="match status" value="1"/>
</dbReference>
<accession>A0A5F8GUA0</accession>
<evidence type="ECO:0000256" key="2">
    <source>
        <dbReference type="ARBA" id="ARBA00023125"/>
    </source>
</evidence>